<feature type="domain" description="AB hydrolase-1" evidence="1">
    <location>
        <begin position="38"/>
        <end position="279"/>
    </location>
</feature>
<dbReference type="EMBL" id="CP028923">
    <property type="protein sequence ID" value="QCK15304.1"/>
    <property type="molecule type" value="Genomic_DNA"/>
</dbReference>
<protein>
    <submittedName>
        <fullName evidence="2">Haloalkane dehalogenase</fullName>
    </submittedName>
</protein>
<keyword evidence="3" id="KW-1185">Reference proteome</keyword>
<dbReference type="Gene3D" id="3.40.50.1820">
    <property type="entry name" value="alpha/beta hydrolase"/>
    <property type="match status" value="1"/>
</dbReference>
<dbReference type="OrthoDB" id="9799612at2"/>
<sequence>MEKIPDFIMEQIPEGIQSKTTLVDGYEIHYLEKGSGIPVFLLHGNPTWSFIYRNIIDRLDPKKYRCIAPDLLGLGFSEKPADPNFHTLANHKNVMINFLNKVIDDDFIFVGQDWGGPIGLLTAMNQSYNIKGMVLLNTSILPPRENFKPTLFHKFSHLPFISDLAFRIFGFPQNYLSIAQGHKDSIRGEVSKAYSYPLRKAKDNIAPLMMARMVPDSLEHPSVKFLNQTKAFAENFKGPVSIIWGKNDPVLGRLSSAHTRLITHANFTETDGGHFIQEEYPGLIANAISELEGS</sequence>
<name>A0A4D7K366_9BACT</name>
<dbReference type="InterPro" id="IPR000073">
    <property type="entry name" value="AB_hydrolase_1"/>
</dbReference>
<dbReference type="PRINTS" id="PR00111">
    <property type="entry name" value="ABHYDROLASE"/>
</dbReference>
<dbReference type="SUPFAM" id="SSF53474">
    <property type="entry name" value="alpha/beta-Hydrolases"/>
    <property type="match status" value="1"/>
</dbReference>
<evidence type="ECO:0000259" key="1">
    <source>
        <dbReference type="Pfam" id="PF00561"/>
    </source>
</evidence>
<evidence type="ECO:0000313" key="3">
    <source>
        <dbReference type="Proteomes" id="UP000298616"/>
    </source>
</evidence>
<dbReference type="PRINTS" id="PR00412">
    <property type="entry name" value="EPOXHYDRLASE"/>
</dbReference>
<organism evidence="2 3">
    <name type="scientific">Mangrovivirga cuniculi</name>
    <dbReference type="NCBI Taxonomy" id="2715131"/>
    <lineage>
        <taxon>Bacteria</taxon>
        <taxon>Pseudomonadati</taxon>
        <taxon>Bacteroidota</taxon>
        <taxon>Cytophagia</taxon>
        <taxon>Cytophagales</taxon>
        <taxon>Mangrovivirgaceae</taxon>
        <taxon>Mangrovivirga</taxon>
    </lineage>
</organism>
<dbReference type="AlphaFoldDB" id="A0A4D7K366"/>
<accession>A0A4D7K366</accession>
<dbReference type="PANTHER" id="PTHR46438">
    <property type="entry name" value="ALPHA/BETA-HYDROLASES SUPERFAMILY PROTEIN"/>
    <property type="match status" value="1"/>
</dbReference>
<evidence type="ECO:0000313" key="2">
    <source>
        <dbReference type="EMBL" id="QCK15304.1"/>
    </source>
</evidence>
<dbReference type="InterPro" id="IPR000639">
    <property type="entry name" value="Epox_hydrolase-like"/>
</dbReference>
<dbReference type="GO" id="GO:0003824">
    <property type="term" value="F:catalytic activity"/>
    <property type="evidence" value="ECO:0007669"/>
    <property type="project" value="InterPro"/>
</dbReference>
<dbReference type="Proteomes" id="UP000298616">
    <property type="component" value="Chromosome"/>
</dbReference>
<proteinExistence type="predicted"/>
<dbReference type="KEGG" id="fpf:DCC35_11385"/>
<dbReference type="RefSeq" id="WP_137090896.1">
    <property type="nucleotide sequence ID" value="NZ_CP028923.1"/>
</dbReference>
<dbReference type="Pfam" id="PF00561">
    <property type="entry name" value="Abhydrolase_1"/>
    <property type="match status" value="1"/>
</dbReference>
<reference evidence="2 3" key="1">
    <citation type="submission" date="2018-04" db="EMBL/GenBank/DDBJ databases">
        <title>Complete genome uncultured novel isolate.</title>
        <authorList>
            <person name="Merlino G."/>
        </authorList>
    </citation>
    <scope>NUCLEOTIDE SEQUENCE [LARGE SCALE GENOMIC DNA]</scope>
    <source>
        <strain evidence="3">R1DC9</strain>
    </source>
</reference>
<dbReference type="InterPro" id="IPR029058">
    <property type="entry name" value="AB_hydrolase_fold"/>
</dbReference>
<gene>
    <name evidence="2" type="ORF">DCC35_11385</name>
</gene>